<comment type="caution">
    <text evidence="2">The sequence shown here is derived from an EMBL/GenBank/DDBJ whole genome shotgun (WGS) entry which is preliminary data.</text>
</comment>
<feature type="region of interest" description="Disordered" evidence="1">
    <location>
        <begin position="82"/>
        <end position="163"/>
    </location>
</feature>
<reference evidence="3" key="1">
    <citation type="journal article" date="2014" name="Genome Announc.">
        <title>Draft genome sequence of the plant-pathogenic soil fungus Rhizoctonia solani anastomosis group 3 strain Rhs1AP.</title>
        <authorList>
            <person name="Cubeta M.A."/>
            <person name="Thomas E."/>
            <person name="Dean R.A."/>
            <person name="Jabaji S."/>
            <person name="Neate S.M."/>
            <person name="Tavantzis S."/>
            <person name="Toda T."/>
            <person name="Vilgalys R."/>
            <person name="Bharathan N."/>
            <person name="Fedorova-Abrams N."/>
            <person name="Pakala S.B."/>
            <person name="Pakala S.M."/>
            <person name="Zafar N."/>
            <person name="Joardar V."/>
            <person name="Losada L."/>
            <person name="Nierman W.C."/>
        </authorList>
    </citation>
    <scope>NUCLEOTIDE SEQUENCE [LARGE SCALE GENOMIC DNA]</scope>
    <source>
        <strain evidence="3">AG-3</strain>
    </source>
</reference>
<proteinExistence type="predicted"/>
<feature type="compositionally biased region" description="Low complexity" evidence="1">
    <location>
        <begin position="98"/>
        <end position="110"/>
    </location>
</feature>
<sequence length="644" mass="71579">MGQTYSNLSKRSSESFDAFEYSLPSRSPTQHSHNSDSFIQHKELQYIVSAEKLITEAVAPKMNNLNMPSTTNRAIANAERQLPNQPTAPTTNSPQPPASSRYRSYRPSPYGSTTGPTRTSRPNAALPVFQPYPLQSGRHSSAAHSATGHAPSPSLGNSPSVASSVSSQDFLLDLFSPLQSTPTPSPSLLPVSSATPRLQVVANTHIPNSDDASSFDTIPIPTNNPPMHMGTYSTKCRVPPLTLVSELFLPERQLSAELAASRDNMKWVEWEHQLIVFGLLGPQTAPSLIVLLFRSSRRPRTEESLAKLLPLFRNISEVSFRKARGIKPIAQQWCFLLDTFEEIENFAVSHGLDLNLPEFDDIPALVNQIITMWRQYIPEGEGWGKLKFTDVATWTYDTRNGWLAMVYRRLKEVKIRSPLKAWRQSHASMRVPALHRSKQPQTEAPIATPDPKAGLPVVPPSQDTPTHESPRRVDELDWESQPDPVTQSLTTPNGPFVEPYSVSANYLAADREVLGVSLEATPSPDPYLSFVTDHRPPSPVAHDTDFDHFLRLVQSERTKRYLVAREIIRTCEPKSEARISAEAWIAWEFFNTHSTDDVARWMAEFELRLPHEAGALNSAQALTAITTSITPLSLPGLDDPPNPT</sequence>
<accession>A0A0A1UJ03</accession>
<feature type="compositionally biased region" description="Low complexity" evidence="1">
    <location>
        <begin position="136"/>
        <end position="163"/>
    </location>
</feature>
<name>A0A0A1UJ03_9AGAM</name>
<protein>
    <submittedName>
        <fullName evidence="2">Uncharacterized protein</fullName>
    </submittedName>
</protein>
<organism evidence="2 3">
    <name type="scientific">Rhizoctonia solani AG-3 Rhs1AP</name>
    <dbReference type="NCBI Taxonomy" id="1086054"/>
    <lineage>
        <taxon>Eukaryota</taxon>
        <taxon>Fungi</taxon>
        <taxon>Dikarya</taxon>
        <taxon>Basidiomycota</taxon>
        <taxon>Agaricomycotina</taxon>
        <taxon>Agaricomycetes</taxon>
        <taxon>Cantharellales</taxon>
        <taxon>Ceratobasidiaceae</taxon>
        <taxon>Rhizoctonia</taxon>
    </lineage>
</organism>
<evidence type="ECO:0000313" key="3">
    <source>
        <dbReference type="Proteomes" id="UP000030108"/>
    </source>
</evidence>
<dbReference type="EMBL" id="JATN01000321">
    <property type="protein sequence ID" value="EUC58835.1"/>
    <property type="molecule type" value="Genomic_DNA"/>
</dbReference>
<feature type="region of interest" description="Disordered" evidence="1">
    <location>
        <begin position="430"/>
        <end position="494"/>
    </location>
</feature>
<evidence type="ECO:0000256" key="1">
    <source>
        <dbReference type="SAM" id="MobiDB-lite"/>
    </source>
</evidence>
<dbReference type="AlphaFoldDB" id="A0A0A1UJ03"/>
<feature type="compositionally biased region" description="Polar residues" evidence="1">
    <location>
        <begin position="82"/>
        <end position="92"/>
    </location>
</feature>
<feature type="compositionally biased region" description="Polar residues" evidence="1">
    <location>
        <begin position="111"/>
        <end position="122"/>
    </location>
</feature>
<dbReference type="Proteomes" id="UP000030108">
    <property type="component" value="Unassembled WGS sequence"/>
</dbReference>
<feature type="compositionally biased region" description="Polar residues" evidence="1">
    <location>
        <begin position="483"/>
        <end position="493"/>
    </location>
</feature>
<feature type="compositionally biased region" description="Basic and acidic residues" evidence="1">
    <location>
        <begin position="465"/>
        <end position="475"/>
    </location>
</feature>
<evidence type="ECO:0000313" key="2">
    <source>
        <dbReference type="EMBL" id="EUC58835.1"/>
    </source>
</evidence>
<feature type="non-terminal residue" evidence="2">
    <location>
        <position position="644"/>
    </location>
</feature>
<gene>
    <name evidence="2" type="ORF">RSOL_280920</name>
</gene>
<dbReference type="OrthoDB" id="3270580at2759"/>